<organism evidence="1 2">
    <name type="scientific">Rhodotorula paludigena</name>
    <dbReference type="NCBI Taxonomy" id="86838"/>
    <lineage>
        <taxon>Eukaryota</taxon>
        <taxon>Fungi</taxon>
        <taxon>Dikarya</taxon>
        <taxon>Basidiomycota</taxon>
        <taxon>Pucciniomycotina</taxon>
        <taxon>Microbotryomycetes</taxon>
        <taxon>Sporidiobolales</taxon>
        <taxon>Sporidiobolaceae</taxon>
        <taxon>Rhodotorula</taxon>
    </lineage>
</organism>
<protein>
    <recommendedName>
        <fullName evidence="3">F-box domain-containing protein</fullName>
    </recommendedName>
</protein>
<gene>
    <name evidence="1" type="ORF">Rhopal_005883-T1</name>
</gene>
<dbReference type="EMBL" id="BQKY01000012">
    <property type="protein sequence ID" value="GJN92845.1"/>
    <property type="molecule type" value="Genomic_DNA"/>
</dbReference>
<comment type="caution">
    <text evidence="1">The sequence shown here is derived from an EMBL/GenBank/DDBJ whole genome shotgun (WGS) entry which is preliminary data.</text>
</comment>
<evidence type="ECO:0000313" key="2">
    <source>
        <dbReference type="Proteomes" id="UP001342314"/>
    </source>
</evidence>
<accession>A0AAV5GSF9</accession>
<sequence length="188" mass="20432">MLPLLQLPPELLVGILSDLDYFDLASSFDAALFRYTPSLPLHADQAVTLHPLLDELGGMDGATAAQFTGNSGQTYDLSLYPVSFSFATSPSCSTLDIDLRTGAPLVVSALPGSGGITLRQVLSAIRDFWYQRPPKRVADGVRQYYALPKSFPVTMRDTLGSYAHWTGWRRPIVGEGGVVYLGAEDYEA</sequence>
<dbReference type="Proteomes" id="UP001342314">
    <property type="component" value="Unassembled WGS sequence"/>
</dbReference>
<evidence type="ECO:0008006" key="3">
    <source>
        <dbReference type="Google" id="ProtNLM"/>
    </source>
</evidence>
<proteinExistence type="predicted"/>
<keyword evidence="2" id="KW-1185">Reference proteome</keyword>
<reference evidence="1 2" key="1">
    <citation type="submission" date="2021-12" db="EMBL/GenBank/DDBJ databases">
        <title>High titer production of polyol ester of fatty acids by Rhodotorula paludigena BS15 towards product separation-free biomass refinery.</title>
        <authorList>
            <person name="Mano J."/>
            <person name="Ono H."/>
            <person name="Tanaka T."/>
            <person name="Naito K."/>
            <person name="Sushida H."/>
            <person name="Ike M."/>
            <person name="Tokuyasu K."/>
            <person name="Kitaoka M."/>
        </authorList>
    </citation>
    <scope>NUCLEOTIDE SEQUENCE [LARGE SCALE GENOMIC DNA]</scope>
    <source>
        <strain evidence="1 2">BS15</strain>
    </source>
</reference>
<evidence type="ECO:0000313" key="1">
    <source>
        <dbReference type="EMBL" id="GJN92845.1"/>
    </source>
</evidence>
<dbReference type="AlphaFoldDB" id="A0AAV5GSF9"/>
<name>A0AAV5GSF9_9BASI</name>